<dbReference type="SUPFAM" id="SSF53448">
    <property type="entry name" value="Nucleotide-diphospho-sugar transferases"/>
    <property type="match status" value="1"/>
</dbReference>
<evidence type="ECO:0000313" key="3">
    <source>
        <dbReference type="Proteomes" id="UP000094769"/>
    </source>
</evidence>
<dbReference type="PANTHER" id="PTHR22916">
    <property type="entry name" value="GLYCOSYLTRANSFERASE"/>
    <property type="match status" value="1"/>
</dbReference>
<evidence type="ECO:0000313" key="2">
    <source>
        <dbReference type="EMBL" id="ODJ88787.1"/>
    </source>
</evidence>
<dbReference type="GO" id="GO:0016758">
    <property type="term" value="F:hexosyltransferase activity"/>
    <property type="evidence" value="ECO:0007669"/>
    <property type="project" value="UniProtKB-ARBA"/>
</dbReference>
<dbReference type="Proteomes" id="UP000094769">
    <property type="component" value="Unassembled WGS sequence"/>
</dbReference>
<keyword evidence="2" id="KW-0808">Transferase</keyword>
<comment type="caution">
    <text evidence="2">The sequence shown here is derived from an EMBL/GenBank/DDBJ whole genome shotgun (WGS) entry which is preliminary data.</text>
</comment>
<dbReference type="InterPro" id="IPR001173">
    <property type="entry name" value="Glyco_trans_2-like"/>
</dbReference>
<dbReference type="InterPro" id="IPR029044">
    <property type="entry name" value="Nucleotide-diphossugar_trans"/>
</dbReference>
<dbReference type="Gene3D" id="3.90.550.10">
    <property type="entry name" value="Spore Coat Polysaccharide Biosynthesis Protein SpsA, Chain A"/>
    <property type="match status" value="1"/>
</dbReference>
<dbReference type="CDD" id="cd06433">
    <property type="entry name" value="GT_2_WfgS_like"/>
    <property type="match status" value="1"/>
</dbReference>
<dbReference type="AlphaFoldDB" id="A0A7Z0VN73"/>
<proteinExistence type="predicted"/>
<gene>
    <name evidence="2" type="ORF">CODIS_08810</name>
</gene>
<name>A0A7Z0VN73_9GAMM</name>
<dbReference type="Pfam" id="PF00535">
    <property type="entry name" value="Glycos_transf_2"/>
    <property type="match status" value="1"/>
</dbReference>
<protein>
    <submittedName>
        <fullName evidence="2">Glycosyltransferase</fullName>
        <ecNumber evidence="2">2.4.1.-</ecNumber>
    </submittedName>
</protein>
<reference evidence="2 3" key="1">
    <citation type="submission" date="2016-06" db="EMBL/GenBank/DDBJ databases">
        <title>Genome sequence of endosymbiont of Candidatus Endolucinida thiodiazotropha.</title>
        <authorList>
            <person name="Poehlein A."/>
            <person name="Koenig S."/>
            <person name="Heiden S.E."/>
            <person name="Thuermer A."/>
            <person name="Voget S."/>
            <person name="Daniel R."/>
            <person name="Markert S."/>
            <person name="Gros O."/>
            <person name="Schweder T."/>
        </authorList>
    </citation>
    <scope>NUCLEOTIDE SEQUENCE [LARGE SCALE GENOMIC DNA]</scope>
    <source>
        <strain evidence="2 3">COS</strain>
    </source>
</reference>
<dbReference type="PANTHER" id="PTHR22916:SF3">
    <property type="entry name" value="UDP-GLCNAC:BETAGAL BETA-1,3-N-ACETYLGLUCOSAMINYLTRANSFERASE-LIKE PROTEIN 1"/>
    <property type="match status" value="1"/>
</dbReference>
<evidence type="ECO:0000259" key="1">
    <source>
        <dbReference type="Pfam" id="PF00535"/>
    </source>
</evidence>
<feature type="domain" description="Glycosyltransferase 2-like" evidence="1">
    <location>
        <begin position="4"/>
        <end position="125"/>
    </location>
</feature>
<dbReference type="OrthoDB" id="396512at2"/>
<keyword evidence="3" id="KW-1185">Reference proteome</keyword>
<dbReference type="RefSeq" id="WP_069121644.1">
    <property type="nucleotide sequence ID" value="NZ_MARB01000004.1"/>
</dbReference>
<organism evidence="2 3">
    <name type="scientific">Candidatus Thiodiazotropha endolucinida</name>
    <dbReference type="NCBI Taxonomy" id="1655433"/>
    <lineage>
        <taxon>Bacteria</taxon>
        <taxon>Pseudomonadati</taxon>
        <taxon>Pseudomonadota</taxon>
        <taxon>Gammaproteobacteria</taxon>
        <taxon>Chromatiales</taxon>
        <taxon>Sedimenticolaceae</taxon>
        <taxon>Candidatus Thiodiazotropha</taxon>
    </lineage>
</organism>
<dbReference type="EMBL" id="MARB01000004">
    <property type="protein sequence ID" value="ODJ88787.1"/>
    <property type="molecule type" value="Genomic_DNA"/>
</dbReference>
<dbReference type="EC" id="2.4.1.-" evidence="2"/>
<keyword evidence="2" id="KW-0328">Glycosyltransferase</keyword>
<accession>A0A7Z0VN73</accession>
<sequence>MKVSIVTPVYNGENKIANCIESVQSQDYADIEHIIIDGGSTDNTLNIIKSYSVKYISEKDAGVYDAFNKGVSLSSGEVVHILNSDDVYRDCNRVSLVIREMAANDLDVCHGYVELSSSDRQYVKIIGKDVSKLDLLKKMRVAHPSTFVRREVYSEYGGFSVGFKVAADHEFLLRIWNNVNVGFIPEIIVNMSVGGISTSQYEKSYAESFAASLINGFSPWKAFYYYNYEMIKRRIIGVIKR</sequence>